<name>A0A5E4NFQ8_9HEMI</name>
<evidence type="ECO:0000313" key="1">
    <source>
        <dbReference type="EMBL" id="VVC42557.1"/>
    </source>
</evidence>
<organism evidence="1 2">
    <name type="scientific">Cinara cedri</name>
    <dbReference type="NCBI Taxonomy" id="506608"/>
    <lineage>
        <taxon>Eukaryota</taxon>
        <taxon>Metazoa</taxon>
        <taxon>Ecdysozoa</taxon>
        <taxon>Arthropoda</taxon>
        <taxon>Hexapoda</taxon>
        <taxon>Insecta</taxon>
        <taxon>Pterygota</taxon>
        <taxon>Neoptera</taxon>
        <taxon>Paraneoptera</taxon>
        <taxon>Hemiptera</taxon>
        <taxon>Sternorrhyncha</taxon>
        <taxon>Aphidomorpha</taxon>
        <taxon>Aphidoidea</taxon>
        <taxon>Aphididae</taxon>
        <taxon>Lachninae</taxon>
        <taxon>Cinara</taxon>
    </lineage>
</organism>
<gene>
    <name evidence="1" type="ORF">CINCED_3A001648</name>
</gene>
<reference evidence="1 2" key="1">
    <citation type="submission" date="2019-08" db="EMBL/GenBank/DDBJ databases">
        <authorList>
            <person name="Alioto T."/>
            <person name="Alioto T."/>
            <person name="Gomez Garrido J."/>
        </authorList>
    </citation>
    <scope>NUCLEOTIDE SEQUENCE [LARGE SCALE GENOMIC DNA]</scope>
</reference>
<dbReference type="Proteomes" id="UP000325440">
    <property type="component" value="Unassembled WGS sequence"/>
</dbReference>
<evidence type="ECO:0000313" key="2">
    <source>
        <dbReference type="Proteomes" id="UP000325440"/>
    </source>
</evidence>
<dbReference type="AlphaFoldDB" id="A0A5E4NFQ8"/>
<dbReference type="EMBL" id="CABPRJ010001960">
    <property type="protein sequence ID" value="VVC42557.1"/>
    <property type="molecule type" value="Genomic_DNA"/>
</dbReference>
<protein>
    <submittedName>
        <fullName evidence="1">Uncharacterized protein</fullName>
    </submittedName>
</protein>
<accession>A0A5E4NFQ8</accession>
<sequence>MAAVQLSLGLDTVGAGWDCTAEMRNAKCASVAGAGGRRWNAYRARGIGAAGISPARISGVPVLSTERAVYNGGRRRLVGRPRGRGRRRGGIRPGVAAAEKVTGGGDTCTCRRTAPGNDNVINNNNLTGARYGGGVAITINTDGQRRL</sequence>
<keyword evidence="2" id="KW-1185">Reference proteome</keyword>
<proteinExistence type="predicted"/>